<dbReference type="EMBL" id="CAFBMK010000113">
    <property type="protein sequence ID" value="CAB4922451.1"/>
    <property type="molecule type" value="Genomic_DNA"/>
</dbReference>
<keyword evidence="2" id="KW-0813">Transport</keyword>
<dbReference type="InterPro" id="IPR035906">
    <property type="entry name" value="MetI-like_sf"/>
</dbReference>
<keyword evidence="7 8" id="KW-0472">Membrane</keyword>
<feature type="transmembrane region" description="Helical" evidence="8">
    <location>
        <begin position="97"/>
        <end position="121"/>
    </location>
</feature>
<evidence type="ECO:0000259" key="9">
    <source>
        <dbReference type="PROSITE" id="PS50928"/>
    </source>
</evidence>
<evidence type="ECO:0000256" key="5">
    <source>
        <dbReference type="ARBA" id="ARBA00022970"/>
    </source>
</evidence>
<accession>A0A6J7HN77</accession>
<evidence type="ECO:0000256" key="3">
    <source>
        <dbReference type="ARBA" id="ARBA00022475"/>
    </source>
</evidence>
<dbReference type="SUPFAM" id="SSF161098">
    <property type="entry name" value="MetI-like"/>
    <property type="match status" value="1"/>
</dbReference>
<dbReference type="InterPro" id="IPR043429">
    <property type="entry name" value="ArtM/GltK/GlnP/TcyL/YhdX-like"/>
</dbReference>
<dbReference type="GO" id="GO:0043190">
    <property type="term" value="C:ATP-binding cassette (ABC) transporter complex"/>
    <property type="evidence" value="ECO:0007669"/>
    <property type="project" value="InterPro"/>
</dbReference>
<dbReference type="PROSITE" id="PS50928">
    <property type="entry name" value="ABC_TM1"/>
    <property type="match status" value="1"/>
</dbReference>
<evidence type="ECO:0000313" key="10">
    <source>
        <dbReference type="EMBL" id="CAB4922451.1"/>
    </source>
</evidence>
<feature type="transmembrane region" description="Helical" evidence="8">
    <location>
        <begin position="29"/>
        <end position="53"/>
    </location>
</feature>
<dbReference type="InterPro" id="IPR010065">
    <property type="entry name" value="AA_ABC_transptr_permease_3TM"/>
</dbReference>
<keyword evidence="5" id="KW-0029">Amino-acid transport</keyword>
<evidence type="ECO:0000256" key="8">
    <source>
        <dbReference type="SAM" id="Phobius"/>
    </source>
</evidence>
<comment type="subcellular location">
    <subcellularLocation>
        <location evidence="1">Cell membrane</location>
        <topology evidence="1">Multi-pass membrane protein</topology>
    </subcellularLocation>
</comment>
<dbReference type="GO" id="GO:0006865">
    <property type="term" value="P:amino acid transport"/>
    <property type="evidence" value="ECO:0007669"/>
    <property type="project" value="UniProtKB-KW"/>
</dbReference>
<reference evidence="10" key="1">
    <citation type="submission" date="2020-05" db="EMBL/GenBank/DDBJ databases">
        <authorList>
            <person name="Chiriac C."/>
            <person name="Salcher M."/>
            <person name="Ghai R."/>
            <person name="Kavagutti S V."/>
        </authorList>
    </citation>
    <scope>NUCLEOTIDE SEQUENCE</scope>
</reference>
<dbReference type="InterPro" id="IPR000515">
    <property type="entry name" value="MetI-like"/>
</dbReference>
<dbReference type="PANTHER" id="PTHR30614">
    <property type="entry name" value="MEMBRANE COMPONENT OF AMINO ACID ABC TRANSPORTER"/>
    <property type="match status" value="1"/>
</dbReference>
<evidence type="ECO:0000256" key="6">
    <source>
        <dbReference type="ARBA" id="ARBA00022989"/>
    </source>
</evidence>
<keyword evidence="4 8" id="KW-0812">Transmembrane</keyword>
<evidence type="ECO:0000256" key="1">
    <source>
        <dbReference type="ARBA" id="ARBA00004651"/>
    </source>
</evidence>
<organism evidence="10">
    <name type="scientific">freshwater metagenome</name>
    <dbReference type="NCBI Taxonomy" id="449393"/>
    <lineage>
        <taxon>unclassified sequences</taxon>
        <taxon>metagenomes</taxon>
        <taxon>ecological metagenomes</taxon>
    </lineage>
</organism>
<dbReference type="NCBIfam" id="TIGR01726">
    <property type="entry name" value="HEQRo_perm_3TM"/>
    <property type="match status" value="1"/>
</dbReference>
<proteinExistence type="predicted"/>
<feature type="domain" description="ABC transmembrane type-1" evidence="9">
    <location>
        <begin position="29"/>
        <end position="217"/>
    </location>
</feature>
<dbReference type="AlphaFoldDB" id="A0A6J7HN77"/>
<evidence type="ECO:0000256" key="2">
    <source>
        <dbReference type="ARBA" id="ARBA00022448"/>
    </source>
</evidence>
<dbReference type="Pfam" id="PF00528">
    <property type="entry name" value="BPD_transp_1"/>
    <property type="match status" value="1"/>
</dbReference>
<keyword evidence="6 8" id="KW-1133">Transmembrane helix</keyword>
<sequence length="260" mass="28234">MSLSSLPTAAAEYDWGIVWDNRSMLLNGLVTALEVSAVALIISMVFGMALALIRLGRAPFSWIAAIYINVFRGVPALVSVIWVYFGLALVLDISFSVFQAGVIALSLLYSAFLAEIFRSALNAIPKGQKEAGLALGMKPVRIFFSITLPQATKIALPNVGNMFIGMVKDTSTFTVIGLLEVVRVTQNLVAETFQPFVLYTAAAALYVFVAFVLDFLFRLAERTLDTPPNGALSRGLRGRKQRRIQALIDAQPSVRPSTAT</sequence>
<name>A0A6J7HN77_9ZZZZ</name>
<gene>
    <name evidence="10" type="ORF">UFOPK3564_01916</name>
</gene>
<feature type="transmembrane region" description="Helical" evidence="8">
    <location>
        <begin position="196"/>
        <end position="217"/>
    </location>
</feature>
<evidence type="ECO:0000256" key="4">
    <source>
        <dbReference type="ARBA" id="ARBA00022692"/>
    </source>
</evidence>
<keyword evidence="3" id="KW-1003">Cell membrane</keyword>
<dbReference type="PANTHER" id="PTHR30614:SF0">
    <property type="entry name" value="L-CYSTINE TRANSPORT SYSTEM PERMEASE PROTEIN TCYL"/>
    <property type="match status" value="1"/>
</dbReference>
<evidence type="ECO:0000256" key="7">
    <source>
        <dbReference type="ARBA" id="ARBA00023136"/>
    </source>
</evidence>
<feature type="transmembrane region" description="Helical" evidence="8">
    <location>
        <begin position="60"/>
        <end position="85"/>
    </location>
</feature>
<dbReference type="Gene3D" id="1.10.3720.10">
    <property type="entry name" value="MetI-like"/>
    <property type="match status" value="1"/>
</dbReference>
<dbReference type="CDD" id="cd06261">
    <property type="entry name" value="TM_PBP2"/>
    <property type="match status" value="1"/>
</dbReference>
<protein>
    <submittedName>
        <fullName evidence="10">Unannotated protein</fullName>
    </submittedName>
</protein>
<dbReference type="GO" id="GO:0022857">
    <property type="term" value="F:transmembrane transporter activity"/>
    <property type="evidence" value="ECO:0007669"/>
    <property type="project" value="InterPro"/>
</dbReference>